<accession>A0AAD7EED8</accession>
<dbReference type="InterPro" id="IPR009071">
    <property type="entry name" value="HMG_box_dom"/>
</dbReference>
<dbReference type="GO" id="GO:0000978">
    <property type="term" value="F:RNA polymerase II cis-regulatory region sequence-specific DNA binding"/>
    <property type="evidence" value="ECO:0007669"/>
    <property type="project" value="TreeGrafter"/>
</dbReference>
<evidence type="ECO:0000259" key="5">
    <source>
        <dbReference type="PROSITE" id="PS50118"/>
    </source>
</evidence>
<dbReference type="AlphaFoldDB" id="A0AAD7EED8"/>
<evidence type="ECO:0000313" key="7">
    <source>
        <dbReference type="Proteomes" id="UP001218218"/>
    </source>
</evidence>
<evidence type="ECO:0000256" key="2">
    <source>
        <dbReference type="ARBA" id="ARBA00023163"/>
    </source>
</evidence>
<dbReference type="InterPro" id="IPR050140">
    <property type="entry name" value="SRY-related_HMG-box_TF-like"/>
</dbReference>
<feature type="domain" description="HMG box" evidence="5">
    <location>
        <begin position="11"/>
        <end position="86"/>
    </location>
</feature>
<organism evidence="6 7">
    <name type="scientific">Mycena albidolilacea</name>
    <dbReference type="NCBI Taxonomy" id="1033008"/>
    <lineage>
        <taxon>Eukaryota</taxon>
        <taxon>Fungi</taxon>
        <taxon>Dikarya</taxon>
        <taxon>Basidiomycota</taxon>
        <taxon>Agaricomycotina</taxon>
        <taxon>Agaricomycetes</taxon>
        <taxon>Agaricomycetidae</taxon>
        <taxon>Agaricales</taxon>
        <taxon>Marasmiineae</taxon>
        <taxon>Mycenaceae</taxon>
        <taxon>Mycena</taxon>
    </lineage>
</organism>
<dbReference type="EMBL" id="JARIHO010000062">
    <property type="protein sequence ID" value="KAJ7315315.1"/>
    <property type="molecule type" value="Genomic_DNA"/>
</dbReference>
<dbReference type="CDD" id="cd01389">
    <property type="entry name" value="HMG-box_ROX1-like"/>
    <property type="match status" value="1"/>
</dbReference>
<keyword evidence="1 3" id="KW-0238">DNA-binding</keyword>
<dbReference type="SMART" id="SM00398">
    <property type="entry name" value="HMG"/>
    <property type="match status" value="1"/>
</dbReference>
<dbReference type="InterPro" id="IPR036910">
    <property type="entry name" value="HMG_box_dom_sf"/>
</dbReference>
<proteinExistence type="predicted"/>
<dbReference type="GO" id="GO:0001228">
    <property type="term" value="F:DNA-binding transcription activator activity, RNA polymerase II-specific"/>
    <property type="evidence" value="ECO:0007669"/>
    <property type="project" value="TreeGrafter"/>
</dbReference>
<dbReference type="GO" id="GO:0005634">
    <property type="term" value="C:nucleus"/>
    <property type="evidence" value="ECO:0007669"/>
    <property type="project" value="UniProtKB-UniRule"/>
</dbReference>
<dbReference type="Proteomes" id="UP001218218">
    <property type="component" value="Unassembled WGS sequence"/>
</dbReference>
<feature type="DNA-binding region" description="HMG box" evidence="3">
    <location>
        <begin position="11"/>
        <end position="86"/>
    </location>
</feature>
<feature type="region of interest" description="Disordered" evidence="4">
    <location>
        <begin position="91"/>
        <end position="150"/>
    </location>
</feature>
<gene>
    <name evidence="6" type="ORF">DFH08DRAFT_790269</name>
</gene>
<feature type="compositionally biased region" description="Low complexity" evidence="4">
    <location>
        <begin position="132"/>
        <end position="148"/>
    </location>
</feature>
<dbReference type="PANTHER" id="PTHR10270:SF161">
    <property type="entry name" value="SEX-DETERMINING REGION Y PROTEIN"/>
    <property type="match status" value="1"/>
</dbReference>
<comment type="caution">
    <text evidence="6">The sequence shown here is derived from an EMBL/GenBank/DDBJ whole genome shotgun (WGS) entry which is preliminary data.</text>
</comment>
<keyword evidence="7" id="KW-1185">Reference proteome</keyword>
<reference evidence="6" key="1">
    <citation type="submission" date="2023-03" db="EMBL/GenBank/DDBJ databases">
        <title>Massive genome expansion in bonnet fungi (Mycena s.s.) driven by repeated elements and novel gene families across ecological guilds.</title>
        <authorList>
            <consortium name="Lawrence Berkeley National Laboratory"/>
            <person name="Harder C.B."/>
            <person name="Miyauchi S."/>
            <person name="Viragh M."/>
            <person name="Kuo A."/>
            <person name="Thoen E."/>
            <person name="Andreopoulos B."/>
            <person name="Lu D."/>
            <person name="Skrede I."/>
            <person name="Drula E."/>
            <person name="Henrissat B."/>
            <person name="Morin E."/>
            <person name="Kohler A."/>
            <person name="Barry K."/>
            <person name="LaButti K."/>
            <person name="Morin E."/>
            <person name="Salamov A."/>
            <person name="Lipzen A."/>
            <person name="Mereny Z."/>
            <person name="Hegedus B."/>
            <person name="Baldrian P."/>
            <person name="Stursova M."/>
            <person name="Weitz H."/>
            <person name="Taylor A."/>
            <person name="Grigoriev I.V."/>
            <person name="Nagy L.G."/>
            <person name="Martin F."/>
            <person name="Kauserud H."/>
        </authorList>
    </citation>
    <scope>NUCLEOTIDE SEQUENCE</scope>
    <source>
        <strain evidence="6">CBHHK002</strain>
    </source>
</reference>
<dbReference type="PROSITE" id="PS50118">
    <property type="entry name" value="HMG_BOX_2"/>
    <property type="match status" value="1"/>
</dbReference>
<keyword evidence="2" id="KW-0804">Transcription</keyword>
<evidence type="ECO:0000256" key="3">
    <source>
        <dbReference type="PROSITE-ProRule" id="PRU00267"/>
    </source>
</evidence>
<dbReference type="SUPFAM" id="SSF47095">
    <property type="entry name" value="HMG-box"/>
    <property type="match status" value="1"/>
</dbReference>
<evidence type="ECO:0000256" key="4">
    <source>
        <dbReference type="SAM" id="MobiDB-lite"/>
    </source>
</evidence>
<name>A0AAD7EED8_9AGAR</name>
<dbReference type="Gene3D" id="1.10.30.10">
    <property type="entry name" value="High mobility group box domain"/>
    <property type="match status" value="1"/>
</dbReference>
<dbReference type="Pfam" id="PF00505">
    <property type="entry name" value="HMG_box"/>
    <property type="match status" value="1"/>
</dbReference>
<evidence type="ECO:0000313" key="6">
    <source>
        <dbReference type="EMBL" id="KAJ7315315.1"/>
    </source>
</evidence>
<protein>
    <submittedName>
        <fullName evidence="6">High mobility group box domain-containing protein</fullName>
    </submittedName>
</protein>
<keyword evidence="3" id="KW-0539">Nucleus</keyword>
<sequence>MSFQENISVHTPRPPNAFFCFRSWFVRKQKEAAHTAPGGPKGSYMRDVSRQAAQRWNSMSDEEKRPYFDMALRMRDEHKVAYPDYKFAPAKRGSKSLVQRAGPSHRPARTTKGHRGPESAPSFTSGSFDGGSPSRLTPTPSSPSTSPLDRLYRARDSSYVSSGLGKGPNEVCEFHASFWNALTVME</sequence>
<dbReference type="PANTHER" id="PTHR10270">
    <property type="entry name" value="SOX TRANSCRIPTION FACTOR"/>
    <property type="match status" value="1"/>
</dbReference>
<dbReference type="GO" id="GO:0030154">
    <property type="term" value="P:cell differentiation"/>
    <property type="evidence" value="ECO:0007669"/>
    <property type="project" value="TreeGrafter"/>
</dbReference>
<evidence type="ECO:0000256" key="1">
    <source>
        <dbReference type="ARBA" id="ARBA00023125"/>
    </source>
</evidence>